<dbReference type="SMART" id="SM01272">
    <property type="entry name" value="LsmAD"/>
    <property type="match status" value="1"/>
</dbReference>
<dbReference type="OMA" id="RMQMSAS"/>
<feature type="region of interest" description="Disordered" evidence="1">
    <location>
        <begin position="458"/>
        <end position="576"/>
    </location>
</feature>
<dbReference type="HOGENOM" id="CLU_007072_0_0_1"/>
<dbReference type="Proteomes" id="UP000016931">
    <property type="component" value="Unassembled WGS sequence"/>
</dbReference>
<dbReference type="GO" id="GO:0010494">
    <property type="term" value="C:cytoplasmic stress granule"/>
    <property type="evidence" value="ECO:0007669"/>
    <property type="project" value="TreeGrafter"/>
</dbReference>
<feature type="compositionally biased region" description="Basic and acidic residues" evidence="1">
    <location>
        <begin position="274"/>
        <end position="290"/>
    </location>
</feature>
<dbReference type="InterPro" id="IPR045117">
    <property type="entry name" value="ATXN2-like"/>
</dbReference>
<feature type="region of interest" description="Disordered" evidence="1">
    <location>
        <begin position="347"/>
        <end position="385"/>
    </location>
</feature>
<dbReference type="GeneID" id="27904441"/>
<dbReference type="PANTHER" id="PTHR12854">
    <property type="entry name" value="ATAXIN 2-RELATED"/>
    <property type="match status" value="1"/>
</dbReference>
<evidence type="ECO:0000313" key="4">
    <source>
        <dbReference type="Proteomes" id="UP000016931"/>
    </source>
</evidence>
<dbReference type="EMBL" id="KB456271">
    <property type="protein sequence ID" value="EMF08586.1"/>
    <property type="molecule type" value="Genomic_DNA"/>
</dbReference>
<dbReference type="GO" id="GO:0034063">
    <property type="term" value="P:stress granule assembly"/>
    <property type="evidence" value="ECO:0007669"/>
    <property type="project" value="TreeGrafter"/>
</dbReference>
<name>M3CY24_SPHMS</name>
<feature type="compositionally biased region" description="Low complexity" evidence="1">
    <location>
        <begin position="832"/>
        <end position="843"/>
    </location>
</feature>
<dbReference type="InterPro" id="IPR025852">
    <property type="entry name" value="SM_dom_ATX"/>
</dbReference>
<feature type="region of interest" description="Disordered" evidence="1">
    <location>
        <begin position="274"/>
        <end position="303"/>
    </location>
</feature>
<protein>
    <submittedName>
        <fullName evidence="3">Ataxin-2_N-domain-containing protein</fullName>
    </submittedName>
</protein>
<proteinExistence type="predicted"/>
<evidence type="ECO:0000313" key="3">
    <source>
        <dbReference type="EMBL" id="EMF08586.1"/>
    </source>
</evidence>
<feature type="region of interest" description="Disordered" evidence="1">
    <location>
        <begin position="16"/>
        <end position="80"/>
    </location>
</feature>
<gene>
    <name evidence="3" type="ORF">SEPMUDRAFT_152206</name>
</gene>
<evidence type="ECO:0000259" key="2">
    <source>
        <dbReference type="SMART" id="SM01272"/>
    </source>
</evidence>
<feature type="compositionally biased region" description="Low complexity" evidence="1">
    <location>
        <begin position="806"/>
        <end position="819"/>
    </location>
</feature>
<feature type="compositionally biased region" description="Pro residues" evidence="1">
    <location>
        <begin position="820"/>
        <end position="831"/>
    </location>
</feature>
<feature type="region of interest" description="Disordered" evidence="1">
    <location>
        <begin position="593"/>
        <end position="629"/>
    </location>
</feature>
<feature type="compositionally biased region" description="Low complexity" evidence="1">
    <location>
        <begin position="514"/>
        <end position="527"/>
    </location>
</feature>
<feature type="compositionally biased region" description="Basic and acidic residues" evidence="1">
    <location>
        <begin position="463"/>
        <end position="479"/>
    </location>
</feature>
<dbReference type="Pfam" id="PF14438">
    <property type="entry name" value="SM-ATX"/>
    <property type="match status" value="1"/>
</dbReference>
<feature type="domain" description="LsmAD" evidence="2">
    <location>
        <begin position="240"/>
        <end position="304"/>
    </location>
</feature>
<feature type="compositionally biased region" description="Polar residues" evidence="1">
    <location>
        <begin position="482"/>
        <end position="510"/>
    </location>
</feature>
<feature type="region of interest" description="Disordered" evidence="1">
    <location>
        <begin position="806"/>
        <end position="940"/>
    </location>
</feature>
<evidence type="ECO:0000256" key="1">
    <source>
        <dbReference type="SAM" id="MobiDB-lite"/>
    </source>
</evidence>
<dbReference type="eggNOG" id="KOG2375">
    <property type="taxonomic scope" value="Eukaryota"/>
</dbReference>
<dbReference type="PANTHER" id="PTHR12854:SF7">
    <property type="entry name" value="ATAXIN-2 HOMOLOG"/>
    <property type="match status" value="1"/>
</dbReference>
<feature type="compositionally biased region" description="Low complexity" evidence="1">
    <location>
        <begin position="607"/>
        <end position="624"/>
    </location>
</feature>
<reference evidence="3 4" key="1">
    <citation type="journal article" date="2012" name="PLoS Pathog.">
        <title>Diverse lifestyles and strategies of plant pathogenesis encoded in the genomes of eighteen Dothideomycetes fungi.</title>
        <authorList>
            <person name="Ohm R.A."/>
            <person name="Feau N."/>
            <person name="Henrissat B."/>
            <person name="Schoch C.L."/>
            <person name="Horwitz B.A."/>
            <person name="Barry K.W."/>
            <person name="Condon B.J."/>
            <person name="Copeland A.C."/>
            <person name="Dhillon B."/>
            <person name="Glaser F."/>
            <person name="Hesse C.N."/>
            <person name="Kosti I."/>
            <person name="LaButti K."/>
            <person name="Lindquist E.A."/>
            <person name="Lucas S."/>
            <person name="Salamov A.A."/>
            <person name="Bradshaw R.E."/>
            <person name="Ciuffetti L."/>
            <person name="Hamelin R.C."/>
            <person name="Kema G.H.J."/>
            <person name="Lawrence C."/>
            <person name="Scott J.A."/>
            <person name="Spatafora J.W."/>
            <person name="Turgeon B.G."/>
            <person name="de Wit P.J.G.M."/>
            <person name="Zhong S."/>
            <person name="Goodwin S.B."/>
            <person name="Grigoriev I.V."/>
        </authorList>
    </citation>
    <scope>NUCLEOTIDE SEQUENCE [LARGE SCALE GENOMIC DNA]</scope>
    <source>
        <strain evidence="3 4">SO2202</strain>
    </source>
</reference>
<organism evidence="3 4">
    <name type="scientific">Sphaerulina musiva (strain SO2202)</name>
    <name type="common">Poplar stem canker fungus</name>
    <name type="synonym">Septoria musiva</name>
    <dbReference type="NCBI Taxonomy" id="692275"/>
    <lineage>
        <taxon>Eukaryota</taxon>
        <taxon>Fungi</taxon>
        <taxon>Dikarya</taxon>
        <taxon>Ascomycota</taxon>
        <taxon>Pezizomycotina</taxon>
        <taxon>Dothideomycetes</taxon>
        <taxon>Dothideomycetidae</taxon>
        <taxon>Mycosphaerellales</taxon>
        <taxon>Mycosphaerellaceae</taxon>
        <taxon>Sphaerulina</taxon>
    </lineage>
</organism>
<feature type="compositionally biased region" description="Polar residues" evidence="1">
    <location>
        <begin position="885"/>
        <end position="894"/>
    </location>
</feature>
<dbReference type="RefSeq" id="XP_016756707.1">
    <property type="nucleotide sequence ID" value="XM_016907304.1"/>
</dbReference>
<dbReference type="Pfam" id="PF06741">
    <property type="entry name" value="LsmAD"/>
    <property type="match status" value="1"/>
</dbReference>
<dbReference type="GO" id="GO:0003729">
    <property type="term" value="F:mRNA binding"/>
    <property type="evidence" value="ECO:0007669"/>
    <property type="project" value="TreeGrafter"/>
</dbReference>
<dbReference type="OrthoDB" id="2275718at2759"/>
<sequence length="940" mass="101075">MSAAIINGGDAVKATASNTAGVSKPQLKGNVGGKTLDSTRKQAGSPIDGQNKKKAWDNTNASIRMPNGGQKPSSPAPVQSLSNAELHHRTTFLYSQMLGQDVVITTTSGERLAGVYSGAESSGLDNHTLKMARRTRQAAHTQVNGTPNAEFTGTGPNHELIVAGGDVASIECANIKLATGPASQQNGFATDTQISGQNSQTFRERELKRWEAPSATDVDLSLGKSSVGEWDQFEANQKKFGVQSTYDELIYTTRIDESRPDHAQQLRNADRIAAEIESGQRGREIPPKDDGGDEEDKYSSVKRDLPRRTAGAYVPPSQRPISGVPTVSGAPFDPAIISSEIKVKSPAGTSAVPPPAAAPVAPVSQTPSTNAPAEVAAPTNQAENPIRATSDAFKQFANTEKLRIRQAQEAQRNNKRQEKNVKLNDLKKFAANFKLKSRVPDDLVPILAKDRDKQVEIQTKAEQAAKEAELRSKDRDADKASSVASSGLPSTMLQTISSPSTQQPPFNIQAQRKGGQQQLHGPQPGQGASPRGPPNGQYQNRQWPRPQPLPPNLRMPSGPQAPTTETPLSPASTTSSRALNVKAQEFVFRPAAHTFAPSGPSPSRQHTTSGVGPTSTPSSQPVPSFFDSKKTRETVPLNTFNDGITFLVSNDYTEEQKKKFVFNGGIPQSYCTQPTWNTTEANANVTHEAAFPRLQPASQGPSPMQTPLPHQMPHQLPQHVMPVQAMPAPNHRQPFYPPQGGHMPGYPGPNMHGQFQQHNSAQNSPRMQHMGSFNGQVPPMPPFHNQGVPGYGSPNPAFRQPMQPGMPHPQGQMMRGPPHQGFPPQYPPPPMGGHMMMPNPSAGGYNGGPAPGYSPMPHPAQPQMQFPPHHNQGQFGGGSPRGYPMSQQGSQQGYNMPGPHPMHFQRAMSGGYPPHMTPRQQAAMPHHGSPGMGPVQDEGK</sequence>
<feature type="compositionally biased region" description="Polar residues" evidence="1">
    <location>
        <begin position="70"/>
        <end position="80"/>
    </location>
</feature>
<dbReference type="STRING" id="692275.M3CY24"/>
<feature type="compositionally biased region" description="Polar residues" evidence="1">
    <location>
        <begin position="560"/>
        <end position="576"/>
    </location>
</feature>
<keyword evidence="4" id="KW-1185">Reference proteome</keyword>
<dbReference type="AlphaFoldDB" id="M3CY24"/>
<accession>M3CY24</accession>
<dbReference type="InterPro" id="IPR009604">
    <property type="entry name" value="LsmAD_domain"/>
</dbReference>